<organism evidence="3">
    <name type="scientific">Oryza brachyantha</name>
    <name type="common">malo sina</name>
    <dbReference type="NCBI Taxonomy" id="4533"/>
    <lineage>
        <taxon>Eukaryota</taxon>
        <taxon>Viridiplantae</taxon>
        <taxon>Streptophyta</taxon>
        <taxon>Embryophyta</taxon>
        <taxon>Tracheophyta</taxon>
        <taxon>Spermatophyta</taxon>
        <taxon>Magnoliopsida</taxon>
        <taxon>Liliopsida</taxon>
        <taxon>Poales</taxon>
        <taxon>Poaceae</taxon>
        <taxon>BOP clade</taxon>
        <taxon>Oryzoideae</taxon>
        <taxon>Oryzeae</taxon>
        <taxon>Oryzinae</taxon>
        <taxon>Oryza</taxon>
    </lineage>
</organism>
<reference evidence="3" key="1">
    <citation type="submission" date="2013-04" db="UniProtKB">
        <authorList>
            <consortium name="EnsemblPlants"/>
        </authorList>
    </citation>
    <scope>IDENTIFICATION</scope>
</reference>
<dbReference type="STRING" id="4533.J3LF04"/>
<dbReference type="CDD" id="cd22157">
    <property type="entry name" value="F-box_AtFBW1-like"/>
    <property type="match status" value="1"/>
</dbReference>
<protein>
    <recommendedName>
        <fullName evidence="2">F-box domain-containing protein</fullName>
    </recommendedName>
</protein>
<dbReference type="InterPro" id="IPR001810">
    <property type="entry name" value="F-box_dom"/>
</dbReference>
<dbReference type="PANTHER" id="PTHR34591">
    <property type="entry name" value="OS03G0653100 PROTEIN-RELATED"/>
    <property type="match status" value="1"/>
</dbReference>
<feature type="domain" description="F-box" evidence="2">
    <location>
        <begin position="8"/>
        <end position="48"/>
    </location>
</feature>
<dbReference type="EnsemblPlants" id="OB02G32210.1">
    <property type="protein sequence ID" value="OB02G32210.1"/>
    <property type="gene ID" value="OB02G32210"/>
</dbReference>
<dbReference type="HOGENOM" id="CLU_1290736_0_0_1"/>
<name>J3LF04_ORYBR</name>
<dbReference type="SUPFAM" id="SSF81383">
    <property type="entry name" value="F-box domain"/>
    <property type="match status" value="1"/>
</dbReference>
<dbReference type="InterPro" id="IPR036047">
    <property type="entry name" value="F-box-like_dom_sf"/>
</dbReference>
<sequence>MAGGAILFSDDIVANILAWLPPKQAARMRLVCKQWFAVTSEHHFMHTNYTKNRAGHSIAGFFLSNELHKKLSYSPLRDSTTHPTAPDLSFIPARGDTFDPGNIYVTSSCNGPLLCRAGRPRAALPRRRAATYVCNPATKRFVEIPTPPDGRRYYLNLAYDPSKSPVYKIVALGQAASTCTPPKHGHGARRSVTCAAAARSRGSSTPGASSGTAR</sequence>
<accession>J3LF04</accession>
<dbReference type="Pfam" id="PF00646">
    <property type="entry name" value="F-box"/>
    <property type="match status" value="1"/>
</dbReference>
<evidence type="ECO:0000256" key="1">
    <source>
        <dbReference type="SAM" id="MobiDB-lite"/>
    </source>
</evidence>
<dbReference type="AlphaFoldDB" id="J3LF04"/>
<feature type="region of interest" description="Disordered" evidence="1">
    <location>
        <begin position="179"/>
        <end position="214"/>
    </location>
</feature>
<evidence type="ECO:0000259" key="2">
    <source>
        <dbReference type="SMART" id="SM00256"/>
    </source>
</evidence>
<dbReference type="Proteomes" id="UP000006038">
    <property type="component" value="Unassembled WGS sequence"/>
</dbReference>
<evidence type="ECO:0000313" key="3">
    <source>
        <dbReference type="EnsemblPlants" id="OB02G32210.1"/>
    </source>
</evidence>
<dbReference type="Gene3D" id="1.20.1280.50">
    <property type="match status" value="1"/>
</dbReference>
<feature type="compositionally biased region" description="Low complexity" evidence="1">
    <location>
        <begin position="193"/>
        <end position="214"/>
    </location>
</feature>
<evidence type="ECO:0000313" key="4">
    <source>
        <dbReference type="Proteomes" id="UP000006038"/>
    </source>
</evidence>
<keyword evidence="4" id="KW-1185">Reference proteome</keyword>
<dbReference type="Gramene" id="OB02G32210.1">
    <property type="protein sequence ID" value="OB02G32210.1"/>
    <property type="gene ID" value="OB02G32210"/>
</dbReference>
<dbReference type="SMART" id="SM00256">
    <property type="entry name" value="FBOX"/>
    <property type="match status" value="1"/>
</dbReference>
<proteinExistence type="predicted"/>